<dbReference type="EMBL" id="QXML01000002">
    <property type="protein sequence ID" value="RIW17460.1"/>
    <property type="molecule type" value="Genomic_DNA"/>
</dbReference>
<evidence type="ECO:0000313" key="2">
    <source>
        <dbReference type="Proteomes" id="UP000283522"/>
    </source>
</evidence>
<gene>
    <name evidence="1" type="ORF">D0X99_06985</name>
</gene>
<dbReference type="InterPro" id="IPR025737">
    <property type="entry name" value="FApF"/>
</dbReference>
<comment type="caution">
    <text evidence="1">The sequence shown here is derived from an EMBL/GenBank/DDBJ whole genome shotgun (WGS) entry which is preliminary data.</text>
</comment>
<keyword evidence="2" id="KW-1185">Reference proteome</keyword>
<proteinExistence type="predicted"/>
<reference evidence="1 2" key="1">
    <citation type="submission" date="2018-09" db="EMBL/GenBank/DDBJ databases">
        <authorList>
            <person name="Wang X."/>
            <person name="Du Z."/>
        </authorList>
    </citation>
    <scope>NUCLEOTIDE SEQUENCE [LARGE SCALE GENOMIC DNA]</scope>
    <source>
        <strain evidence="1 2">N3</strain>
    </source>
</reference>
<dbReference type="Pfam" id="PF13557">
    <property type="entry name" value="Phenol_MetA_deg"/>
    <property type="match status" value="1"/>
</dbReference>
<evidence type="ECO:0000313" key="1">
    <source>
        <dbReference type="EMBL" id="RIW17460.1"/>
    </source>
</evidence>
<dbReference type="AlphaFoldDB" id="A0A418PV75"/>
<dbReference type="OrthoDB" id="1014491at2"/>
<accession>A0A418PV75</accession>
<protein>
    <submittedName>
        <fullName evidence="1">Transporter</fullName>
    </submittedName>
</protein>
<dbReference type="RefSeq" id="WP_119476897.1">
    <property type="nucleotide sequence ID" value="NZ_QXML01000002.1"/>
</dbReference>
<name>A0A418PV75_9BACT</name>
<sequence>MSQILTLKASCWGHIDGRYTHQFNPVQKSSLNFPIKPVTTHSFRILSWFFKSGTYPIIKKAFLLTLLILFSEKLFSQELIQTDRPDQTEGVFVVDKKTLQIETGFFVGKNRDQTYNYIIPTTLLKYGITKNLELQSIIDVINIQGKYGVAPVALGFKANFVKEKGIRPEIALIGRAQVKNLGGQEYKINKTLTMFRVAFQNTLSDLVVLGYNFGMQWNEFEKPSYILSVTSNFNLSRQLTVYTELFNFTSEQSFLNPIVDFGGMYSFKNRFIVDAAIGKHLNPSNQQNFFFTLGFTTRFSFLKKGESNQN</sequence>
<dbReference type="Proteomes" id="UP000283522">
    <property type="component" value="Unassembled WGS sequence"/>
</dbReference>
<organism evidence="1 2">
    <name type="scientific">Algoriphagus lacus</name>
    <dbReference type="NCBI Taxonomy" id="2056311"/>
    <lineage>
        <taxon>Bacteria</taxon>
        <taxon>Pseudomonadati</taxon>
        <taxon>Bacteroidota</taxon>
        <taxon>Cytophagia</taxon>
        <taxon>Cytophagales</taxon>
        <taxon>Cyclobacteriaceae</taxon>
        <taxon>Algoriphagus</taxon>
    </lineage>
</organism>